<dbReference type="EMBL" id="CAFAAV010000249">
    <property type="protein sequence ID" value="CAB4834080.1"/>
    <property type="molecule type" value="Genomic_DNA"/>
</dbReference>
<sequence length="262" mass="29815">MKDQAYPSGSLADLVLVWSNLVPTDMPIDLHEWISFEDEHTRRTWVFDATFLRSGWNCIYGSGCKGILDDDAAHMNQGCCSYGAHFIDDADIQTVVTSSARLKKRHWQFKKEGATGGIFGVEDGVTTTRLVDDACIFLNRPGFAGGEGCAFHIAATEAGERPMDWKPDVCWQLPLRLEEHTDEHGYVTSTLREWKRRDWGAGGHEFHWWCTDDHLAFSGAKPAYQYLRDEIIEMVGQEPYEQLVTLLERPKWTPLPHPSVKR</sequence>
<dbReference type="AlphaFoldDB" id="A0A6J7ANJ0"/>
<evidence type="ECO:0000313" key="1">
    <source>
        <dbReference type="EMBL" id="CAB4834080.1"/>
    </source>
</evidence>
<name>A0A6J7ANJ0_9ZZZZ</name>
<protein>
    <submittedName>
        <fullName evidence="1">Unannotated protein</fullName>
    </submittedName>
</protein>
<organism evidence="1">
    <name type="scientific">freshwater metagenome</name>
    <dbReference type="NCBI Taxonomy" id="449393"/>
    <lineage>
        <taxon>unclassified sequences</taxon>
        <taxon>metagenomes</taxon>
        <taxon>ecological metagenomes</taxon>
    </lineage>
</organism>
<accession>A0A6J7ANJ0</accession>
<proteinExistence type="predicted"/>
<dbReference type="InterPro" id="IPR021458">
    <property type="entry name" value="Rv0495c"/>
</dbReference>
<reference evidence="1" key="1">
    <citation type="submission" date="2020-05" db="EMBL/GenBank/DDBJ databases">
        <authorList>
            <person name="Chiriac C."/>
            <person name="Salcher M."/>
            <person name="Ghai R."/>
            <person name="Kavagutti S V."/>
        </authorList>
    </citation>
    <scope>NUCLEOTIDE SEQUENCE</scope>
</reference>
<gene>
    <name evidence="1" type="ORF">UFOPK3099_02481</name>
</gene>
<dbReference type="Pfam" id="PF11307">
    <property type="entry name" value="DUF3109"/>
    <property type="match status" value="1"/>
</dbReference>